<reference evidence="1 2" key="2">
    <citation type="submission" date="2018-10" db="EMBL/GenBank/DDBJ databases">
        <authorList>
            <consortium name="Pathogen Informatics"/>
        </authorList>
    </citation>
    <scope>NUCLEOTIDE SEQUENCE [LARGE SCALE GENOMIC DNA]</scope>
</reference>
<proteinExistence type="predicted"/>
<dbReference type="Proteomes" id="UP000274131">
    <property type="component" value="Unassembled WGS sequence"/>
</dbReference>
<accession>A0A0N4VRB3</accession>
<evidence type="ECO:0000313" key="1">
    <source>
        <dbReference type="EMBL" id="VDD97958.1"/>
    </source>
</evidence>
<name>A0A0N4VRB3_ENTVE</name>
<protein>
    <submittedName>
        <fullName evidence="1 3">Uncharacterized protein</fullName>
    </submittedName>
</protein>
<dbReference type="EMBL" id="UXUI01016168">
    <property type="protein sequence ID" value="VDD97958.1"/>
    <property type="molecule type" value="Genomic_DNA"/>
</dbReference>
<keyword evidence="2" id="KW-1185">Reference proteome</keyword>
<evidence type="ECO:0000313" key="2">
    <source>
        <dbReference type="Proteomes" id="UP000274131"/>
    </source>
</evidence>
<reference evidence="3" key="1">
    <citation type="submission" date="2017-02" db="UniProtKB">
        <authorList>
            <consortium name="WormBaseParasite"/>
        </authorList>
    </citation>
    <scope>IDENTIFICATION</scope>
</reference>
<sequence length="33" mass="3908">MMSGAEWCYMVEEDLWHWKLQMIPARVGPVAEL</sequence>
<dbReference type="WBParaSite" id="EVEC_0001357801-mRNA-1">
    <property type="protein sequence ID" value="EVEC_0001357801-mRNA-1"/>
    <property type="gene ID" value="EVEC_0001357801"/>
</dbReference>
<organism evidence="3">
    <name type="scientific">Enterobius vermicularis</name>
    <name type="common">Human pinworm</name>
    <dbReference type="NCBI Taxonomy" id="51028"/>
    <lineage>
        <taxon>Eukaryota</taxon>
        <taxon>Metazoa</taxon>
        <taxon>Ecdysozoa</taxon>
        <taxon>Nematoda</taxon>
        <taxon>Chromadorea</taxon>
        <taxon>Rhabditida</taxon>
        <taxon>Spirurina</taxon>
        <taxon>Oxyuridomorpha</taxon>
        <taxon>Oxyuroidea</taxon>
        <taxon>Oxyuridae</taxon>
        <taxon>Enterobius</taxon>
    </lineage>
</organism>
<dbReference type="AlphaFoldDB" id="A0A0N4VRB3"/>
<gene>
    <name evidence="1" type="ORF">EVEC_LOCUS12709</name>
</gene>
<evidence type="ECO:0000313" key="3">
    <source>
        <dbReference type="WBParaSite" id="EVEC_0001357801-mRNA-1"/>
    </source>
</evidence>